<accession>A0A1I4YDI6</accession>
<dbReference type="RefSeq" id="WP_074794476.1">
    <property type="nucleotide sequence ID" value="NZ_FOVJ01000001.1"/>
</dbReference>
<dbReference type="Pfam" id="PF01625">
    <property type="entry name" value="PMSR"/>
    <property type="match status" value="1"/>
</dbReference>
<dbReference type="Gene3D" id="3.30.1060.10">
    <property type="entry name" value="Peptide methionine sulphoxide reductase MsrA"/>
    <property type="match status" value="1"/>
</dbReference>
<dbReference type="InterPro" id="IPR036509">
    <property type="entry name" value="Met_Sox_Rdtase_MsrA_sf"/>
</dbReference>
<protein>
    <recommendedName>
        <fullName evidence="4">Peptide methionine sulfoxide reductase MsrA</fullName>
        <shortName evidence="4">Protein-methionine-S-oxide reductase</shortName>
        <ecNumber evidence="4">1.8.4.11</ecNumber>
    </recommendedName>
    <alternativeName>
        <fullName evidence="4">Peptide-methionine (S)-S-oxide reductase</fullName>
        <shortName evidence="4">Peptide Met(O) reductase</shortName>
    </alternativeName>
</protein>
<comment type="similarity">
    <text evidence="4">Belongs to the MsrA Met sulfoxide reductase family.</text>
</comment>
<dbReference type="HAMAP" id="MF_01401">
    <property type="entry name" value="MsrA"/>
    <property type="match status" value="1"/>
</dbReference>
<dbReference type="GO" id="GO:0008113">
    <property type="term" value="F:peptide-methionine (S)-S-oxide reductase activity"/>
    <property type="evidence" value="ECO:0007669"/>
    <property type="project" value="UniProtKB-UniRule"/>
</dbReference>
<dbReference type="EC" id="1.8.4.11" evidence="4"/>
<proteinExistence type="inferred from homology"/>
<name>A0A1I4YDI6_9PROT</name>
<dbReference type="NCBIfam" id="TIGR00401">
    <property type="entry name" value="msrA"/>
    <property type="match status" value="1"/>
</dbReference>
<comment type="catalytic activity">
    <reaction evidence="2 4">
        <text>L-methionyl-[protein] + [thioredoxin]-disulfide + H2O = L-methionyl-(S)-S-oxide-[protein] + [thioredoxin]-dithiol</text>
        <dbReference type="Rhea" id="RHEA:14217"/>
        <dbReference type="Rhea" id="RHEA-COMP:10698"/>
        <dbReference type="Rhea" id="RHEA-COMP:10700"/>
        <dbReference type="Rhea" id="RHEA-COMP:12313"/>
        <dbReference type="Rhea" id="RHEA-COMP:12315"/>
        <dbReference type="ChEBI" id="CHEBI:15377"/>
        <dbReference type="ChEBI" id="CHEBI:16044"/>
        <dbReference type="ChEBI" id="CHEBI:29950"/>
        <dbReference type="ChEBI" id="CHEBI:44120"/>
        <dbReference type="ChEBI" id="CHEBI:50058"/>
        <dbReference type="EC" id="1.8.4.11"/>
    </reaction>
</comment>
<organism evidence="6 7">
    <name type="scientific">Nitrosospira briensis</name>
    <dbReference type="NCBI Taxonomy" id="35799"/>
    <lineage>
        <taxon>Bacteria</taxon>
        <taxon>Pseudomonadati</taxon>
        <taxon>Pseudomonadota</taxon>
        <taxon>Betaproteobacteria</taxon>
        <taxon>Nitrosomonadales</taxon>
        <taxon>Nitrosomonadaceae</taxon>
        <taxon>Nitrosospira</taxon>
    </lineage>
</organism>
<evidence type="ECO:0000259" key="5">
    <source>
        <dbReference type="Pfam" id="PF01625"/>
    </source>
</evidence>
<sequence>MASTYHIHRVIDGLLLGIALVTLAACEQPAARSKSIGDSSAASSANSPAGPTGESSMVGIATFAGGCFWCTEADFDKVPGVISTTSGYIGGTKANPTYREVSSGKTGHIEAVQVRFDPKKTSFAKLLVAFWPTIDPLASNGQFCDNGSQYRSAIFYEDSDQRMQAEASKAELAASGRFTESIATEILPATEFYPAEEYHQDYYIKNPIRYSYYRSNCGRDARLAEIWGISR</sequence>
<dbReference type="PANTHER" id="PTHR43774">
    <property type="entry name" value="PEPTIDE METHIONINE SULFOXIDE REDUCTASE"/>
    <property type="match status" value="1"/>
</dbReference>
<comment type="catalytic activity">
    <reaction evidence="3 4">
        <text>[thioredoxin]-disulfide + L-methionine + H2O = L-methionine (S)-S-oxide + [thioredoxin]-dithiol</text>
        <dbReference type="Rhea" id="RHEA:19993"/>
        <dbReference type="Rhea" id="RHEA-COMP:10698"/>
        <dbReference type="Rhea" id="RHEA-COMP:10700"/>
        <dbReference type="ChEBI" id="CHEBI:15377"/>
        <dbReference type="ChEBI" id="CHEBI:29950"/>
        <dbReference type="ChEBI" id="CHEBI:50058"/>
        <dbReference type="ChEBI" id="CHEBI:57844"/>
        <dbReference type="ChEBI" id="CHEBI:58772"/>
        <dbReference type="EC" id="1.8.4.11"/>
    </reaction>
</comment>
<dbReference type="OrthoDB" id="4174719at2"/>
<evidence type="ECO:0000313" key="7">
    <source>
        <dbReference type="Proteomes" id="UP000183107"/>
    </source>
</evidence>
<evidence type="ECO:0000256" key="3">
    <source>
        <dbReference type="ARBA" id="ARBA00048782"/>
    </source>
</evidence>
<evidence type="ECO:0000256" key="2">
    <source>
        <dbReference type="ARBA" id="ARBA00047806"/>
    </source>
</evidence>
<evidence type="ECO:0000256" key="4">
    <source>
        <dbReference type="HAMAP-Rule" id="MF_01401"/>
    </source>
</evidence>
<dbReference type="AlphaFoldDB" id="A0A1I4YDI6"/>
<dbReference type="SUPFAM" id="SSF55068">
    <property type="entry name" value="Peptide methionine sulfoxide reductase"/>
    <property type="match status" value="1"/>
</dbReference>
<gene>
    <name evidence="4" type="primary">msrA</name>
    <name evidence="6" type="ORF">SAMN05216386_0629</name>
</gene>
<keyword evidence="7" id="KW-1185">Reference proteome</keyword>
<dbReference type="InterPro" id="IPR002569">
    <property type="entry name" value="Met_Sox_Rdtase_MsrA_dom"/>
</dbReference>
<keyword evidence="1 4" id="KW-0560">Oxidoreductase</keyword>
<dbReference type="PANTHER" id="PTHR43774:SF1">
    <property type="entry name" value="PEPTIDE METHIONINE SULFOXIDE REDUCTASE MSRA 2"/>
    <property type="match status" value="1"/>
</dbReference>
<feature type="domain" description="Peptide methionine sulphoxide reductase MsrA" evidence="5">
    <location>
        <begin position="61"/>
        <end position="211"/>
    </location>
</feature>
<feature type="active site" evidence="4">
    <location>
        <position position="67"/>
    </location>
</feature>
<evidence type="ECO:0000313" key="6">
    <source>
        <dbReference type="EMBL" id="SFN35843.1"/>
    </source>
</evidence>
<reference evidence="7" key="1">
    <citation type="submission" date="2016-10" db="EMBL/GenBank/DDBJ databases">
        <authorList>
            <person name="Varghese N."/>
        </authorList>
    </citation>
    <scope>NUCLEOTIDE SEQUENCE [LARGE SCALE GENOMIC DNA]</scope>
    <source>
        <strain evidence="7">Nsp8</strain>
    </source>
</reference>
<comment type="function">
    <text evidence="4">Has an important function as a repair enzyme for proteins that have been inactivated by oxidation. Catalyzes the reversible oxidation-reduction of methionine sulfoxide in proteins to methionine.</text>
</comment>
<dbReference type="Proteomes" id="UP000183107">
    <property type="component" value="Unassembled WGS sequence"/>
</dbReference>
<dbReference type="EMBL" id="FOVJ01000001">
    <property type="protein sequence ID" value="SFN35843.1"/>
    <property type="molecule type" value="Genomic_DNA"/>
</dbReference>
<dbReference type="GO" id="GO:0033744">
    <property type="term" value="F:L-methionine:thioredoxin-disulfide S-oxidoreductase activity"/>
    <property type="evidence" value="ECO:0007669"/>
    <property type="project" value="RHEA"/>
</dbReference>
<evidence type="ECO:0000256" key="1">
    <source>
        <dbReference type="ARBA" id="ARBA00023002"/>
    </source>
</evidence>